<gene>
    <name evidence="1" type="ORF">E5L68_002200</name>
</gene>
<evidence type="ECO:0000313" key="2">
    <source>
        <dbReference type="Proteomes" id="UP001517367"/>
    </source>
</evidence>
<dbReference type="InterPro" id="IPR010287">
    <property type="entry name" value="DUF892_YciF-like"/>
</dbReference>
<dbReference type="SUPFAM" id="SSF47240">
    <property type="entry name" value="Ferritin-like"/>
    <property type="match status" value="1"/>
</dbReference>
<dbReference type="Proteomes" id="UP001517367">
    <property type="component" value="Unassembled WGS sequence"/>
</dbReference>
<keyword evidence="2" id="KW-1185">Reference proteome</keyword>
<dbReference type="PANTHER" id="PTHR30565:SF9">
    <property type="entry name" value="PROTEIN YCIF"/>
    <property type="match status" value="1"/>
</dbReference>
<dbReference type="Pfam" id="PF05974">
    <property type="entry name" value="DUF892"/>
    <property type="match status" value="1"/>
</dbReference>
<dbReference type="PANTHER" id="PTHR30565">
    <property type="entry name" value="PROTEIN YCIF"/>
    <property type="match status" value="1"/>
</dbReference>
<accession>A0ABW9JDZ8</accession>
<organism evidence="1 2">
    <name type="scientific">Pedobacter helvus</name>
    <dbReference type="NCBI Taxonomy" id="2563444"/>
    <lineage>
        <taxon>Bacteria</taxon>
        <taxon>Pseudomonadati</taxon>
        <taxon>Bacteroidota</taxon>
        <taxon>Sphingobacteriia</taxon>
        <taxon>Sphingobacteriales</taxon>
        <taxon>Sphingobacteriaceae</taxon>
        <taxon>Pedobacter</taxon>
    </lineage>
</organism>
<comment type="caution">
    <text evidence="1">The sequence shown here is derived from an EMBL/GenBank/DDBJ whole genome shotgun (WGS) entry which is preliminary data.</text>
</comment>
<name>A0ABW9JDZ8_9SPHI</name>
<dbReference type="InterPro" id="IPR047114">
    <property type="entry name" value="YciF"/>
</dbReference>
<dbReference type="EMBL" id="SRMP02000001">
    <property type="protein sequence ID" value="MFN0290181.1"/>
    <property type="molecule type" value="Genomic_DNA"/>
</dbReference>
<proteinExistence type="predicted"/>
<reference evidence="1 2" key="1">
    <citation type="submission" date="2024-12" db="EMBL/GenBank/DDBJ databases">
        <authorList>
            <person name="Hu S."/>
        </authorList>
    </citation>
    <scope>NUCLEOTIDE SEQUENCE [LARGE SCALE GENOMIC DNA]</scope>
    <source>
        <strain evidence="1 2">P-25</strain>
    </source>
</reference>
<protein>
    <submittedName>
        <fullName evidence="1">DUF892 family protein</fullName>
    </submittedName>
</protein>
<dbReference type="RefSeq" id="WP_138727769.1">
    <property type="nucleotide sequence ID" value="NZ_SRMP02000001.1"/>
</dbReference>
<sequence length="181" mass="20290">MGNTNQFNAGSNTVADSNADFKFKFLSNSLQQVYTAEKQWAVVLPILRLAVGCEDLIATLNKFEKEGKAHIQRLEVIFKTLSIPPKEAQNKDIEVLIEECYDIIDVTPINSFIRDAGLIVGIQQIQQYQITEYTSLLAQALACDEHKAVNLLRVIVHNKHQEEEQLAMAGTSQMLDEILGD</sequence>
<evidence type="ECO:0000313" key="1">
    <source>
        <dbReference type="EMBL" id="MFN0290181.1"/>
    </source>
</evidence>
<dbReference type="InterPro" id="IPR012347">
    <property type="entry name" value="Ferritin-like"/>
</dbReference>
<dbReference type="InterPro" id="IPR009078">
    <property type="entry name" value="Ferritin-like_SF"/>
</dbReference>
<dbReference type="Gene3D" id="1.20.1260.10">
    <property type="match status" value="1"/>
</dbReference>